<dbReference type="Pfam" id="PF04535">
    <property type="entry name" value="CASP_dom"/>
    <property type="match status" value="1"/>
</dbReference>
<dbReference type="NCBIfam" id="TIGR01569">
    <property type="entry name" value="A_tha_TIGR01569"/>
    <property type="match status" value="1"/>
</dbReference>
<reference evidence="10 11" key="1">
    <citation type="submission" date="2022-12" db="EMBL/GenBank/DDBJ databases">
        <title>Chromosome-scale assembly of the Ensete ventricosum genome.</title>
        <authorList>
            <person name="Dussert Y."/>
            <person name="Stocks J."/>
            <person name="Wendawek A."/>
            <person name="Woldeyes F."/>
            <person name="Nichols R.A."/>
            <person name="Borrell J.S."/>
        </authorList>
    </citation>
    <scope>NUCLEOTIDE SEQUENCE [LARGE SCALE GENOMIC DNA]</scope>
    <source>
        <strain evidence="11">cv. Maze</strain>
        <tissue evidence="10">Seeds</tissue>
    </source>
</reference>
<evidence type="ECO:0000256" key="4">
    <source>
        <dbReference type="ARBA" id="ARBA00022475"/>
    </source>
</evidence>
<feature type="transmembrane region" description="Helical" evidence="8">
    <location>
        <begin position="142"/>
        <end position="167"/>
    </location>
</feature>
<accession>A0AAV8R0F7</accession>
<proteinExistence type="inferred from homology"/>
<dbReference type="GO" id="GO:0005886">
    <property type="term" value="C:plasma membrane"/>
    <property type="evidence" value="ECO:0007669"/>
    <property type="project" value="UniProtKB-SubCell"/>
</dbReference>
<evidence type="ECO:0000256" key="5">
    <source>
        <dbReference type="ARBA" id="ARBA00022692"/>
    </source>
</evidence>
<keyword evidence="4 8" id="KW-1003">Cell membrane</keyword>
<keyword evidence="11" id="KW-1185">Reference proteome</keyword>
<comment type="subunit">
    <text evidence="3 8">Homodimer and heterodimers.</text>
</comment>
<evidence type="ECO:0000256" key="2">
    <source>
        <dbReference type="ARBA" id="ARBA00007651"/>
    </source>
</evidence>
<sequence length="188" mass="20576">MENRLLKAECVLRMLSLALAAAAALLVGLDTQTKTVLLVRRKATAKDLDGLWTMTLVTSATAAYHLLQLFRCMALALLGRNPCRGSKSMAWFLFLSDQGVTYATFGATMAGLQAALVAVFGVDDLQWSKLCNIYTRFCEQVAGGMLCGLTASLAMAVVSAVSAYHLFRLYPRCRRSSVKAAPWRWLPF</sequence>
<dbReference type="EMBL" id="JAQQAF010000005">
    <property type="protein sequence ID" value="KAJ8486373.1"/>
    <property type="molecule type" value="Genomic_DNA"/>
</dbReference>
<name>A0AAV8R0F7_ENSVE</name>
<dbReference type="InterPro" id="IPR006702">
    <property type="entry name" value="CASP_dom"/>
</dbReference>
<comment type="similarity">
    <text evidence="2 8">Belongs to the Casparian strip membrane proteins (CASP) family.</text>
</comment>
<evidence type="ECO:0000313" key="11">
    <source>
        <dbReference type="Proteomes" id="UP001222027"/>
    </source>
</evidence>
<dbReference type="Proteomes" id="UP001222027">
    <property type="component" value="Unassembled WGS sequence"/>
</dbReference>
<evidence type="ECO:0000256" key="3">
    <source>
        <dbReference type="ARBA" id="ARBA00011489"/>
    </source>
</evidence>
<dbReference type="AlphaFoldDB" id="A0AAV8R0F7"/>
<comment type="subcellular location">
    <subcellularLocation>
        <location evidence="1 8">Cell membrane</location>
        <topology evidence="1 8">Multi-pass membrane protein</topology>
    </subcellularLocation>
</comment>
<evidence type="ECO:0000256" key="1">
    <source>
        <dbReference type="ARBA" id="ARBA00004651"/>
    </source>
</evidence>
<feature type="transmembrane region" description="Helical" evidence="8">
    <location>
        <begin position="99"/>
        <end position="122"/>
    </location>
</feature>
<keyword evidence="6 8" id="KW-1133">Transmembrane helix</keyword>
<protein>
    <recommendedName>
        <fullName evidence="8">CASP-like protein</fullName>
    </recommendedName>
</protein>
<keyword evidence="5 8" id="KW-0812">Transmembrane</keyword>
<evidence type="ECO:0000256" key="7">
    <source>
        <dbReference type="ARBA" id="ARBA00023136"/>
    </source>
</evidence>
<gene>
    <name evidence="10" type="ORF">OPV22_018858</name>
</gene>
<evidence type="ECO:0000313" key="10">
    <source>
        <dbReference type="EMBL" id="KAJ8486373.1"/>
    </source>
</evidence>
<dbReference type="PANTHER" id="PTHR33573">
    <property type="entry name" value="CASP-LIKE PROTEIN 4A4"/>
    <property type="match status" value="1"/>
</dbReference>
<comment type="caution">
    <text evidence="10">The sequence shown here is derived from an EMBL/GenBank/DDBJ whole genome shotgun (WGS) entry which is preliminary data.</text>
</comment>
<evidence type="ECO:0000256" key="6">
    <source>
        <dbReference type="ARBA" id="ARBA00022989"/>
    </source>
</evidence>
<keyword evidence="7 8" id="KW-0472">Membrane</keyword>
<dbReference type="InterPro" id="IPR006459">
    <property type="entry name" value="CASP/CASPL"/>
</dbReference>
<evidence type="ECO:0000259" key="9">
    <source>
        <dbReference type="Pfam" id="PF04535"/>
    </source>
</evidence>
<organism evidence="10 11">
    <name type="scientific">Ensete ventricosum</name>
    <name type="common">Abyssinian banana</name>
    <name type="synonym">Musa ensete</name>
    <dbReference type="NCBI Taxonomy" id="4639"/>
    <lineage>
        <taxon>Eukaryota</taxon>
        <taxon>Viridiplantae</taxon>
        <taxon>Streptophyta</taxon>
        <taxon>Embryophyta</taxon>
        <taxon>Tracheophyta</taxon>
        <taxon>Spermatophyta</taxon>
        <taxon>Magnoliopsida</taxon>
        <taxon>Liliopsida</taxon>
        <taxon>Zingiberales</taxon>
        <taxon>Musaceae</taxon>
        <taxon>Ensete</taxon>
    </lineage>
</organism>
<feature type="domain" description="Casparian strip membrane protein" evidence="9">
    <location>
        <begin position="5"/>
        <end position="153"/>
    </location>
</feature>
<feature type="transmembrane region" description="Helical" evidence="8">
    <location>
        <begin position="55"/>
        <end position="78"/>
    </location>
</feature>
<dbReference type="PANTHER" id="PTHR33573:SF30">
    <property type="entry name" value="CASP-LIKE PROTEIN 2C1-RELATED"/>
    <property type="match status" value="1"/>
</dbReference>
<comment type="caution">
    <text evidence="8">Lacks conserved residue(s) required for the propagation of feature annotation.</text>
</comment>
<evidence type="ECO:0000256" key="8">
    <source>
        <dbReference type="RuleBase" id="RU361233"/>
    </source>
</evidence>